<evidence type="ECO:0000313" key="1">
    <source>
        <dbReference type="EMBL" id="MEU7295798.1"/>
    </source>
</evidence>
<reference evidence="1 2" key="1">
    <citation type="submission" date="2024-06" db="EMBL/GenBank/DDBJ databases">
        <title>The Natural Products Discovery Center: Release of the First 8490 Sequenced Strains for Exploring Actinobacteria Biosynthetic Diversity.</title>
        <authorList>
            <person name="Kalkreuter E."/>
            <person name="Kautsar S.A."/>
            <person name="Yang D."/>
            <person name="Bader C.D."/>
            <person name="Teijaro C.N."/>
            <person name="Fluegel L."/>
            <person name="Davis C.M."/>
            <person name="Simpson J.R."/>
            <person name="Lauterbach L."/>
            <person name="Steele A.D."/>
            <person name="Gui C."/>
            <person name="Meng S."/>
            <person name="Li G."/>
            <person name="Viehrig K."/>
            <person name="Ye F."/>
            <person name="Su P."/>
            <person name="Kiefer A.F."/>
            <person name="Nichols A."/>
            <person name="Cepeda A.J."/>
            <person name="Yan W."/>
            <person name="Fan B."/>
            <person name="Jiang Y."/>
            <person name="Adhikari A."/>
            <person name="Zheng C.-J."/>
            <person name="Schuster L."/>
            <person name="Cowan T.M."/>
            <person name="Smanski M.J."/>
            <person name="Chevrette M.G."/>
            <person name="De Carvalho L.P.S."/>
            <person name="Shen B."/>
        </authorList>
    </citation>
    <scope>NUCLEOTIDE SEQUENCE [LARGE SCALE GENOMIC DNA]</scope>
    <source>
        <strain evidence="1 2">NPDC045705</strain>
    </source>
</reference>
<dbReference type="EMBL" id="JBEZAM010000032">
    <property type="protein sequence ID" value="MEU7295798.1"/>
    <property type="molecule type" value="Genomic_DNA"/>
</dbReference>
<gene>
    <name evidence="1" type="ORF">AB0A76_21705</name>
</gene>
<comment type="caution">
    <text evidence="1">The sequence shown here is derived from an EMBL/GenBank/DDBJ whole genome shotgun (WGS) entry which is preliminary data.</text>
</comment>
<proteinExistence type="predicted"/>
<evidence type="ECO:0000313" key="2">
    <source>
        <dbReference type="Proteomes" id="UP001551210"/>
    </source>
</evidence>
<protein>
    <submittedName>
        <fullName evidence="1">Uncharacterized protein</fullName>
    </submittedName>
</protein>
<organism evidence="1 2">
    <name type="scientific">Streptomyces exfoliatus</name>
    <name type="common">Streptomyces hydrogenans</name>
    <dbReference type="NCBI Taxonomy" id="1905"/>
    <lineage>
        <taxon>Bacteria</taxon>
        <taxon>Bacillati</taxon>
        <taxon>Actinomycetota</taxon>
        <taxon>Actinomycetes</taxon>
        <taxon>Kitasatosporales</taxon>
        <taxon>Streptomycetaceae</taxon>
        <taxon>Streptomyces</taxon>
    </lineage>
</organism>
<keyword evidence="2" id="KW-1185">Reference proteome</keyword>
<name>A0ABV3D003_STREX</name>
<sequence>MSSLWVLFGVLWGLVGLLVLVHARRARRYSRTEGAEGLLIEQRAREQAAEDRVTYHPLAVHDAPISYKDIHNRHRP</sequence>
<dbReference type="RefSeq" id="WP_030146782.1">
    <property type="nucleotide sequence ID" value="NZ_JBEZAM010000032.1"/>
</dbReference>
<accession>A0ABV3D003</accession>
<dbReference type="Proteomes" id="UP001551210">
    <property type="component" value="Unassembled WGS sequence"/>
</dbReference>